<dbReference type="Gene3D" id="2.60.40.3790">
    <property type="match status" value="1"/>
</dbReference>
<sequence length="303" mass="35334">MYFIIVLLITILTIDCVPPAYWDQFLHPSMDNGEVSAPLMPPYGDRFNLTCDFPTGDWSEAALQIRFCYHPSCRSFLMVTPKDINGEFKNKSDNHLPELQWKLETVGPVQRLTVSFLVVSSVSGIYRCTILTGINIEVLKTVIIIADVELRRRPDTYCDIRFSHLSQLQYLWTPNPDKVRLLNCGEVRERNSLWQKHVHYAVGMSGLEPSCTVNRDMVLCHRYVAESLRDNNCTRAAEEKRAMILRGKPLEEDWFWMCMAGMFTVCIVGILTLCLRLRYKRHLDWSHDLESEETRRRRLKKRN</sequence>
<name>A0A0K1GZS0_9BETA</name>
<dbReference type="InterPro" id="IPR038504">
    <property type="entry name" value="UL141-like_sf"/>
</dbReference>
<evidence type="ECO:0000313" key="2">
    <source>
        <dbReference type="EMBL" id="AKT72713.1"/>
    </source>
</evidence>
<feature type="transmembrane region" description="Helical" evidence="1">
    <location>
        <begin position="254"/>
        <end position="275"/>
    </location>
</feature>
<accession>A0A0K1GZS0</accession>
<organism evidence="2 3">
    <name type="scientific">Cynomolgus macaque cytomegalovirus strain Mauritius</name>
    <dbReference type="NCBI Taxonomy" id="1690255"/>
    <lineage>
        <taxon>Viruses</taxon>
        <taxon>Duplodnaviria</taxon>
        <taxon>Heunggongvirae</taxon>
        <taxon>Peploviricota</taxon>
        <taxon>Herviviricetes</taxon>
        <taxon>Herpesvirales</taxon>
        <taxon>Orthoherpesviridae</taxon>
        <taxon>Betaherpesvirinae</taxon>
        <taxon>Cytomegalovirus</taxon>
        <taxon>Cytomegalovirus macacinebeta3</taxon>
    </lineage>
</organism>
<gene>
    <name evidence="2" type="primary">CyUL14</name>
</gene>
<dbReference type="Pfam" id="PF16758">
    <property type="entry name" value="UL141"/>
    <property type="match status" value="1"/>
</dbReference>
<proteinExistence type="predicted"/>
<evidence type="ECO:0000256" key="1">
    <source>
        <dbReference type="SAM" id="Phobius"/>
    </source>
</evidence>
<keyword evidence="1" id="KW-1133">Transmembrane helix</keyword>
<reference evidence="2 3" key="1">
    <citation type="journal article" date="2016" name="BMC Genomics">
        <title>A novel strain of cynomolgus macaque cytomegalovirus: implications for host-virus co-evolution.</title>
        <authorList>
            <person name="Russell J.N."/>
            <person name="Marsh A.K."/>
            <person name="Willer D.O."/>
            <person name="Ambagala A.P."/>
            <person name="Dzamba M."/>
            <person name="Chan J.K."/>
            <person name="Pilon R."/>
            <person name="Fournier J."/>
            <person name="Brudno M."/>
            <person name="Antony J.M."/>
            <person name="Sandstrom P."/>
            <person name="Evans B.J."/>
            <person name="MacDonald K.S."/>
        </authorList>
    </citation>
    <scope>NUCLEOTIDE SEQUENCE [LARGE SCALE GENOMIC DNA]</scope>
    <source>
        <strain evidence="2">Mauritius</strain>
    </source>
</reference>
<protein>
    <submittedName>
        <fullName evidence="2">Protein UL14</fullName>
    </submittedName>
</protein>
<dbReference type="InterPro" id="IPR031918">
    <property type="entry name" value="UL141"/>
</dbReference>
<dbReference type="EMBL" id="KP796148">
    <property type="protein sequence ID" value="AKT72713.1"/>
    <property type="molecule type" value="Genomic_DNA"/>
</dbReference>
<evidence type="ECO:0000313" key="3">
    <source>
        <dbReference type="Proteomes" id="UP000118435"/>
    </source>
</evidence>
<keyword evidence="1" id="KW-0812">Transmembrane</keyword>
<keyword evidence="1" id="KW-0472">Membrane</keyword>
<dbReference type="Proteomes" id="UP000118435">
    <property type="component" value="Segment"/>
</dbReference>